<evidence type="ECO:0000313" key="3">
    <source>
        <dbReference type="Proteomes" id="UP000242754"/>
    </source>
</evidence>
<protein>
    <submittedName>
        <fullName evidence="2">Acyl-coa n-acyltransferase</fullName>
    </submittedName>
</protein>
<evidence type="ECO:0000313" key="2">
    <source>
        <dbReference type="EMBL" id="CZQ83478.1"/>
    </source>
</evidence>
<organism evidence="2 3">
    <name type="scientific">Trichococcus palustris</name>
    <dbReference type="NCBI Taxonomy" id="140314"/>
    <lineage>
        <taxon>Bacteria</taxon>
        <taxon>Bacillati</taxon>
        <taxon>Bacillota</taxon>
        <taxon>Bacilli</taxon>
        <taxon>Lactobacillales</taxon>
        <taxon>Carnobacteriaceae</taxon>
        <taxon>Trichococcus</taxon>
    </lineage>
</organism>
<dbReference type="GO" id="GO:0016747">
    <property type="term" value="F:acyltransferase activity, transferring groups other than amino-acyl groups"/>
    <property type="evidence" value="ECO:0007669"/>
    <property type="project" value="InterPro"/>
</dbReference>
<evidence type="ECO:0000259" key="1">
    <source>
        <dbReference type="Pfam" id="PF00583"/>
    </source>
</evidence>
<dbReference type="AlphaFoldDB" id="A0A143Y9K4"/>
<keyword evidence="2" id="KW-0808">Transferase</keyword>
<name>A0A143Y9K4_9LACT</name>
<dbReference type="InterPro" id="IPR016181">
    <property type="entry name" value="Acyl_CoA_acyltransferase"/>
</dbReference>
<dbReference type="InterPro" id="IPR000182">
    <property type="entry name" value="GNAT_dom"/>
</dbReference>
<reference evidence="2 3" key="1">
    <citation type="submission" date="2016-02" db="EMBL/GenBank/DDBJ databases">
        <authorList>
            <person name="Wen L."/>
            <person name="He K."/>
            <person name="Yang H."/>
        </authorList>
    </citation>
    <scope>NUCLEOTIDE SEQUENCE [LARGE SCALE GENOMIC DNA]</scope>
    <source>
        <strain evidence="2">Trichococcus palustris</strain>
    </source>
</reference>
<keyword evidence="2" id="KW-0012">Acyltransferase</keyword>
<dbReference type="Pfam" id="PF00583">
    <property type="entry name" value="Acetyltransf_1"/>
    <property type="match status" value="1"/>
</dbReference>
<accession>A0A143Y9K4</accession>
<proteinExistence type="predicted"/>
<dbReference type="Proteomes" id="UP000242754">
    <property type="component" value="Unassembled WGS sequence"/>
</dbReference>
<dbReference type="STRING" id="140314.SAMN04488076_103160"/>
<dbReference type="Gene3D" id="3.40.630.30">
    <property type="match status" value="1"/>
</dbReference>
<dbReference type="EMBL" id="FJNE01000001">
    <property type="protein sequence ID" value="CZQ83478.1"/>
    <property type="molecule type" value="Genomic_DNA"/>
</dbReference>
<sequence length="128" mass="14524">MFISYNQSCEKIAMGLLSYVTDLKNVARLKAEMDSYKENAERKLFLWKDEETDNIVALVGIELSDTMILVRHLAVSPSFRKEGIVYSLLNGLQKQYPAHSISGTIETAQFIAKWSQKQKEENDEGMSG</sequence>
<dbReference type="SUPFAM" id="SSF55729">
    <property type="entry name" value="Acyl-CoA N-acyltransferases (Nat)"/>
    <property type="match status" value="1"/>
</dbReference>
<keyword evidence="3" id="KW-1185">Reference proteome</keyword>
<feature type="domain" description="N-acetyltransferase" evidence="1">
    <location>
        <begin position="29"/>
        <end position="101"/>
    </location>
</feature>
<gene>
    <name evidence="2" type="ORF">Tpal_451</name>
</gene>